<organism evidence="2 3">
    <name type="scientific">Auxenochlorella protothecoides</name>
    <name type="common">Green microalga</name>
    <name type="synonym">Chlorella protothecoides</name>
    <dbReference type="NCBI Taxonomy" id="3075"/>
    <lineage>
        <taxon>Eukaryota</taxon>
        <taxon>Viridiplantae</taxon>
        <taxon>Chlorophyta</taxon>
        <taxon>core chlorophytes</taxon>
        <taxon>Trebouxiophyceae</taxon>
        <taxon>Chlorellales</taxon>
        <taxon>Chlorellaceae</taxon>
        <taxon>Auxenochlorella</taxon>
    </lineage>
</organism>
<feature type="region of interest" description="Disordered" evidence="1">
    <location>
        <begin position="215"/>
        <end position="264"/>
    </location>
</feature>
<proteinExistence type="predicted"/>
<feature type="compositionally biased region" description="Low complexity" evidence="1">
    <location>
        <begin position="34"/>
        <end position="51"/>
    </location>
</feature>
<comment type="caution">
    <text evidence="2">The sequence shown here is derived from an EMBL/GenBank/DDBJ whole genome shotgun (WGS) entry which is preliminary data.</text>
</comment>
<feature type="compositionally biased region" description="Basic and acidic residues" evidence="1">
    <location>
        <begin position="232"/>
        <end position="242"/>
    </location>
</feature>
<dbReference type="InterPro" id="IPR040306">
    <property type="entry name" value="Os02g0753200-like"/>
</dbReference>
<dbReference type="AlphaFoldDB" id="A0A3M7KTC2"/>
<feature type="compositionally biased region" description="Acidic residues" evidence="1">
    <location>
        <begin position="73"/>
        <end position="82"/>
    </location>
</feature>
<feature type="compositionally biased region" description="Basic and acidic residues" evidence="1">
    <location>
        <begin position="251"/>
        <end position="264"/>
    </location>
</feature>
<dbReference type="EMBL" id="QOKY01000197">
    <property type="protein sequence ID" value="RMZ53597.1"/>
    <property type="molecule type" value="Genomic_DNA"/>
</dbReference>
<evidence type="ECO:0000313" key="2">
    <source>
        <dbReference type="EMBL" id="RMZ53597.1"/>
    </source>
</evidence>
<feature type="compositionally biased region" description="Low complexity" evidence="1">
    <location>
        <begin position="117"/>
        <end position="133"/>
    </location>
</feature>
<dbReference type="Proteomes" id="UP000279271">
    <property type="component" value="Unassembled WGS sequence"/>
</dbReference>
<dbReference type="PANTHER" id="PTHR35321:SF1">
    <property type="entry name" value="OS02G0753200 PROTEIN"/>
    <property type="match status" value="1"/>
</dbReference>
<sequence>MPPKGSRGKKKTEKNIDVNEEEEEDLDALWNDGPSVAARPVVLPASPSPSSDDSYFQEENAATAADETTRAAEDEDEDEEGAESIPGGDPSTKPKLLPALTAFQSVSGPPAFLNPEATRPVAAPARQPRPAQPDSIASGKGKGGGRGDGSWDVSKMAPKLKEEAAAAGPGVIKASAVQYRGGEGPTPVSAAAIALLGGGEKPDRGKPSKAMGVEEFLDKGAGGAVLPRKRQERKDREKDKRSKGQSSHAAWKSEAEMVLRQQYD</sequence>
<feature type="compositionally biased region" description="Basic residues" evidence="1">
    <location>
        <begin position="1"/>
        <end position="12"/>
    </location>
</feature>
<gene>
    <name evidence="2" type="ORF">APUTEX25_003419</name>
</gene>
<name>A0A3M7KTC2_AUXPR</name>
<protein>
    <submittedName>
        <fullName evidence="2">Uncharacterized protein</fullName>
    </submittedName>
</protein>
<reference evidence="3" key="1">
    <citation type="journal article" date="2018" name="Algal Res.">
        <title>Characterization of plant carbon substrate utilization by Auxenochlorella protothecoides.</title>
        <authorList>
            <person name="Vogler B.W."/>
            <person name="Starkenburg S.R."/>
            <person name="Sudasinghe N."/>
            <person name="Schambach J.Y."/>
            <person name="Rollin J.A."/>
            <person name="Pattathil S."/>
            <person name="Barry A.N."/>
        </authorList>
    </citation>
    <scope>NUCLEOTIDE SEQUENCE [LARGE SCALE GENOMIC DNA]</scope>
    <source>
        <strain evidence="3">UTEX 25</strain>
    </source>
</reference>
<evidence type="ECO:0000256" key="1">
    <source>
        <dbReference type="SAM" id="MobiDB-lite"/>
    </source>
</evidence>
<dbReference type="PANTHER" id="PTHR35321">
    <property type="entry name" value="OS02G0753200 PROTEIN"/>
    <property type="match status" value="1"/>
</dbReference>
<accession>A0A3M7KTC2</accession>
<feature type="compositionally biased region" description="Acidic residues" evidence="1">
    <location>
        <begin position="18"/>
        <end position="27"/>
    </location>
</feature>
<evidence type="ECO:0000313" key="3">
    <source>
        <dbReference type="Proteomes" id="UP000279271"/>
    </source>
</evidence>
<feature type="region of interest" description="Disordered" evidence="1">
    <location>
        <begin position="1"/>
        <end position="157"/>
    </location>
</feature>